<proteinExistence type="predicted"/>
<evidence type="ECO:0000313" key="2">
    <source>
        <dbReference type="EMBL" id="KKK60677.1"/>
    </source>
</evidence>
<evidence type="ECO:0000259" key="1">
    <source>
        <dbReference type="Pfam" id="PF04784"/>
    </source>
</evidence>
<name>A0A0F8WV04_9ZZZZ</name>
<accession>A0A0F8WV04</accession>
<sequence>MIFITMLIARRRGMRKKIVVASLTVVLFGLAGLAGLAWAGAKVYVGKRHETDRLLPLDQIDHGAWDRLLKKYVADDGLVDYAAWKNSPADRDALADYLETLGRGDPRAKTTAAGRLAFWINAYNAVTLQGILREYPTSSIRNHTAKVFGYNIWDDLLLRVASEDYSLNAIEHKVLRKLDEPRIHFAIVCASIGCPLLR</sequence>
<comment type="caution">
    <text evidence="2">The sequence shown here is derived from an EMBL/GenBank/DDBJ whole genome shotgun (WGS) entry which is preliminary data.</text>
</comment>
<reference evidence="2" key="1">
    <citation type="journal article" date="2015" name="Nature">
        <title>Complex archaea that bridge the gap between prokaryotes and eukaryotes.</title>
        <authorList>
            <person name="Spang A."/>
            <person name="Saw J.H."/>
            <person name="Jorgensen S.L."/>
            <person name="Zaremba-Niedzwiedzka K."/>
            <person name="Martijn J."/>
            <person name="Lind A.E."/>
            <person name="van Eijk R."/>
            <person name="Schleper C."/>
            <person name="Guy L."/>
            <person name="Ettema T.J."/>
        </authorList>
    </citation>
    <scope>NUCLEOTIDE SEQUENCE</scope>
</reference>
<feature type="non-terminal residue" evidence="2">
    <location>
        <position position="198"/>
    </location>
</feature>
<dbReference type="Pfam" id="PF04784">
    <property type="entry name" value="DUF547"/>
    <property type="match status" value="1"/>
</dbReference>
<dbReference type="EMBL" id="LAZR01062850">
    <property type="protein sequence ID" value="KKK60677.1"/>
    <property type="molecule type" value="Genomic_DNA"/>
</dbReference>
<dbReference type="InterPro" id="IPR006869">
    <property type="entry name" value="DUF547"/>
</dbReference>
<gene>
    <name evidence="2" type="ORF">LCGC14_3021960</name>
</gene>
<organism evidence="2">
    <name type="scientific">marine sediment metagenome</name>
    <dbReference type="NCBI Taxonomy" id="412755"/>
    <lineage>
        <taxon>unclassified sequences</taxon>
        <taxon>metagenomes</taxon>
        <taxon>ecological metagenomes</taxon>
    </lineage>
</organism>
<protein>
    <recommendedName>
        <fullName evidence="1">DUF547 domain-containing protein</fullName>
    </recommendedName>
</protein>
<dbReference type="AlphaFoldDB" id="A0A0F8WV04"/>
<feature type="domain" description="DUF547" evidence="1">
    <location>
        <begin position="111"/>
        <end position="198"/>
    </location>
</feature>